<keyword evidence="3" id="KW-1003">Cell membrane</keyword>
<proteinExistence type="inferred from homology"/>
<keyword evidence="7 9" id="KW-0472">Membrane</keyword>
<dbReference type="STRING" id="762983.HMPREF9444_00896"/>
<evidence type="ECO:0000256" key="3">
    <source>
        <dbReference type="ARBA" id="ARBA00022475"/>
    </source>
</evidence>
<dbReference type="AlphaFoldDB" id="E8LJL7"/>
<dbReference type="InterPro" id="IPR007387">
    <property type="entry name" value="TRAP_DctQ"/>
</dbReference>
<feature type="domain" description="Tripartite ATP-independent periplasmic transporters DctQ component" evidence="10">
    <location>
        <begin position="32"/>
        <end position="150"/>
    </location>
</feature>
<dbReference type="HOGENOM" id="CLU_086356_3_5_6"/>
<dbReference type="InterPro" id="IPR055348">
    <property type="entry name" value="DctQ"/>
</dbReference>
<feature type="transmembrane region" description="Helical" evidence="9">
    <location>
        <begin position="51"/>
        <end position="72"/>
    </location>
</feature>
<keyword evidence="5 9" id="KW-0812">Transmembrane</keyword>
<dbReference type="GO" id="GO:0022857">
    <property type="term" value="F:transmembrane transporter activity"/>
    <property type="evidence" value="ECO:0007669"/>
    <property type="project" value="UniProtKB-UniRule"/>
</dbReference>
<evidence type="ECO:0000256" key="6">
    <source>
        <dbReference type="ARBA" id="ARBA00022989"/>
    </source>
</evidence>
<comment type="caution">
    <text evidence="11">The sequence shown here is derived from an EMBL/GenBank/DDBJ whole genome shotgun (WGS) entry which is preliminary data.</text>
</comment>
<evidence type="ECO:0000256" key="4">
    <source>
        <dbReference type="ARBA" id="ARBA00022519"/>
    </source>
</evidence>
<accession>E8LJL7</accession>
<evidence type="ECO:0000256" key="9">
    <source>
        <dbReference type="RuleBase" id="RU369079"/>
    </source>
</evidence>
<dbReference type="Proteomes" id="UP000018458">
    <property type="component" value="Unassembled WGS sequence"/>
</dbReference>
<comment type="subcellular location">
    <subcellularLocation>
        <location evidence="1 9">Cell inner membrane</location>
        <topology evidence="1 9">Multi-pass membrane protein</topology>
    </subcellularLocation>
</comment>
<feature type="transmembrane region" description="Helical" evidence="9">
    <location>
        <begin position="133"/>
        <end position="150"/>
    </location>
</feature>
<reference evidence="11 12" key="1">
    <citation type="submission" date="2011-01" db="EMBL/GenBank/DDBJ databases">
        <authorList>
            <person name="Weinstock G."/>
            <person name="Sodergren E."/>
            <person name="Clifton S."/>
            <person name="Fulton L."/>
            <person name="Fulton B."/>
            <person name="Courtney L."/>
            <person name="Fronick C."/>
            <person name="Harrison M."/>
            <person name="Strong C."/>
            <person name="Farmer C."/>
            <person name="Delahaunty K."/>
            <person name="Markovic C."/>
            <person name="Hall O."/>
            <person name="Minx P."/>
            <person name="Tomlinson C."/>
            <person name="Mitreva M."/>
            <person name="Hou S."/>
            <person name="Chen J."/>
            <person name="Wollam A."/>
            <person name="Pepin K.H."/>
            <person name="Johnson M."/>
            <person name="Bhonagiri V."/>
            <person name="Zhang X."/>
            <person name="Suruliraj S."/>
            <person name="Warren W."/>
            <person name="Chinwalla A."/>
            <person name="Mardis E.R."/>
            <person name="Wilson R.K."/>
        </authorList>
    </citation>
    <scope>NUCLEOTIDE SEQUENCE [LARGE SCALE GENOMIC DNA]</scope>
    <source>
        <strain evidence="12">DSM 22608 / JCM 16073 / KCTC 15190 / YIT 12066</strain>
    </source>
</reference>
<evidence type="ECO:0000313" key="11">
    <source>
        <dbReference type="EMBL" id="EFY07315.1"/>
    </source>
</evidence>
<dbReference type="Pfam" id="PF04290">
    <property type="entry name" value="DctQ"/>
    <property type="match status" value="1"/>
</dbReference>
<organism evidence="11 12">
    <name type="scientific">Succinatimonas hippei (strain DSM 22608 / JCM 16073 / KCTC 15190 / YIT 12066)</name>
    <dbReference type="NCBI Taxonomy" id="762983"/>
    <lineage>
        <taxon>Bacteria</taxon>
        <taxon>Pseudomonadati</taxon>
        <taxon>Pseudomonadota</taxon>
        <taxon>Gammaproteobacteria</taxon>
        <taxon>Aeromonadales</taxon>
        <taxon>Succinivibrionaceae</taxon>
        <taxon>Succinatimonas</taxon>
    </lineage>
</organism>
<comment type="function">
    <text evidence="9">Part of the tripartite ATP-independent periplasmic (TRAP) transport system.</text>
</comment>
<feature type="transmembrane region" description="Helical" evidence="9">
    <location>
        <begin position="21"/>
        <end position="45"/>
    </location>
</feature>
<name>E8LJL7_SUCHY</name>
<comment type="similarity">
    <text evidence="8 9">Belongs to the TRAP transporter small permease family.</text>
</comment>
<sequence length="175" mass="19862">MLYQIYKALVKLSDGLFVVEKILLFIAVFVVVLVNFANVCLRYIASYSLNYCETLSVVLFMFMVLIGANISVKTDNEIKIEFFRSKDPFKDGLIHFIPDIIAIIAIIVCLSGLFDTVAAVMRNKQRLTPLPLYTYHVYIVMIAGFFLVLLDRLIIALKHLCQICGIEIKDEVKSA</sequence>
<keyword evidence="12" id="KW-1185">Reference proteome</keyword>
<evidence type="ECO:0000313" key="12">
    <source>
        <dbReference type="Proteomes" id="UP000018458"/>
    </source>
</evidence>
<evidence type="ECO:0000256" key="1">
    <source>
        <dbReference type="ARBA" id="ARBA00004429"/>
    </source>
</evidence>
<evidence type="ECO:0000256" key="8">
    <source>
        <dbReference type="ARBA" id="ARBA00038436"/>
    </source>
</evidence>
<evidence type="ECO:0000259" key="10">
    <source>
        <dbReference type="Pfam" id="PF04290"/>
    </source>
</evidence>
<evidence type="ECO:0000256" key="2">
    <source>
        <dbReference type="ARBA" id="ARBA00022448"/>
    </source>
</evidence>
<gene>
    <name evidence="11" type="ORF">HMPREF9444_00896</name>
</gene>
<dbReference type="RefSeq" id="WP_009143105.1">
    <property type="nucleotide sequence ID" value="NZ_GL830979.1"/>
</dbReference>
<protein>
    <recommendedName>
        <fullName evidence="9">TRAP transporter small permease protein</fullName>
    </recommendedName>
</protein>
<dbReference type="PANTHER" id="PTHR35011">
    <property type="entry name" value="2,3-DIKETO-L-GULONATE TRAP TRANSPORTER SMALL PERMEASE PROTEIN YIAM"/>
    <property type="match status" value="1"/>
</dbReference>
<evidence type="ECO:0000256" key="7">
    <source>
        <dbReference type="ARBA" id="ARBA00023136"/>
    </source>
</evidence>
<dbReference type="GO" id="GO:0005886">
    <property type="term" value="C:plasma membrane"/>
    <property type="evidence" value="ECO:0007669"/>
    <property type="project" value="UniProtKB-SubCell"/>
</dbReference>
<dbReference type="EMBL" id="AEVO01000042">
    <property type="protein sequence ID" value="EFY07315.1"/>
    <property type="molecule type" value="Genomic_DNA"/>
</dbReference>
<feature type="transmembrane region" description="Helical" evidence="9">
    <location>
        <begin position="93"/>
        <end position="113"/>
    </location>
</feature>
<keyword evidence="4 9" id="KW-0997">Cell inner membrane</keyword>
<keyword evidence="2 9" id="KW-0813">Transport</keyword>
<keyword evidence="6 9" id="KW-1133">Transmembrane helix</keyword>
<evidence type="ECO:0000256" key="5">
    <source>
        <dbReference type="ARBA" id="ARBA00022692"/>
    </source>
</evidence>
<comment type="subunit">
    <text evidence="9">The complex comprises the extracytoplasmic solute receptor protein and the two transmembrane proteins.</text>
</comment>
<dbReference type="eggNOG" id="COG3090">
    <property type="taxonomic scope" value="Bacteria"/>
</dbReference>